<reference evidence="12 13" key="1">
    <citation type="submission" date="2024-08" db="EMBL/GenBank/DDBJ databases">
        <authorList>
            <person name="Ishaq N."/>
        </authorList>
    </citation>
    <scope>NUCLEOTIDE SEQUENCE [LARGE SCALE GENOMIC DNA]</scope>
    <source>
        <strain evidence="12 13">JCM 30400</strain>
    </source>
</reference>
<dbReference type="InterPro" id="IPR006260">
    <property type="entry name" value="TonB/TolA_C"/>
</dbReference>
<keyword evidence="3 10" id="KW-0813">Transport</keyword>
<evidence type="ECO:0000256" key="2">
    <source>
        <dbReference type="ARBA" id="ARBA00006555"/>
    </source>
</evidence>
<evidence type="ECO:0000256" key="1">
    <source>
        <dbReference type="ARBA" id="ARBA00004383"/>
    </source>
</evidence>
<protein>
    <recommendedName>
        <fullName evidence="10">Protein TonB</fullName>
    </recommendedName>
</protein>
<comment type="subcellular location">
    <subcellularLocation>
        <location evidence="1 10">Cell inner membrane</location>
        <topology evidence="1 10">Single-pass membrane protein</topology>
        <orientation evidence="1 10">Periplasmic side</orientation>
    </subcellularLocation>
</comment>
<evidence type="ECO:0000256" key="9">
    <source>
        <dbReference type="ARBA" id="ARBA00023136"/>
    </source>
</evidence>
<name>A0ABV4NKS0_9GAMM</name>
<dbReference type="NCBIfam" id="TIGR01352">
    <property type="entry name" value="tonB_Cterm"/>
    <property type="match status" value="1"/>
</dbReference>
<dbReference type="Pfam" id="PF03544">
    <property type="entry name" value="TonB_C"/>
    <property type="match status" value="1"/>
</dbReference>
<organism evidence="12 13">
    <name type="scientific">Microbulbifer echini</name>
    <dbReference type="NCBI Taxonomy" id="1529067"/>
    <lineage>
        <taxon>Bacteria</taxon>
        <taxon>Pseudomonadati</taxon>
        <taxon>Pseudomonadota</taxon>
        <taxon>Gammaproteobacteria</taxon>
        <taxon>Cellvibrionales</taxon>
        <taxon>Microbulbiferaceae</taxon>
        <taxon>Microbulbifer</taxon>
    </lineage>
</organism>
<evidence type="ECO:0000256" key="7">
    <source>
        <dbReference type="ARBA" id="ARBA00022927"/>
    </source>
</evidence>
<sequence>MDRACTPISSPEFFPTHLLSSYAKGLAYAALTTLGLIFLMSQLISTRFEEPLAKPLPTIQPIDITEKKVVTMKEYEAPVSPQEVPPTLQPPREKEDVKVINTNTTVTPPVVINEGIFDLVSRDPLPVYKPAPRYPSAALRRGIEGYVIVEFVITKTGAVRNVRVVAGYDSAGNATSVFNRSALAAAERFKYQPQVEDGQPVERYGVRNRIAYKLAQ</sequence>
<evidence type="ECO:0000313" key="13">
    <source>
        <dbReference type="Proteomes" id="UP001569414"/>
    </source>
</evidence>
<evidence type="ECO:0000256" key="3">
    <source>
        <dbReference type="ARBA" id="ARBA00022448"/>
    </source>
</evidence>
<dbReference type="RefSeq" id="WP_371842933.1">
    <property type="nucleotide sequence ID" value="NZ_JBGMEL010000004.1"/>
</dbReference>
<evidence type="ECO:0000256" key="6">
    <source>
        <dbReference type="ARBA" id="ARBA00022692"/>
    </source>
</evidence>
<accession>A0ABV4NKS0</accession>
<dbReference type="EMBL" id="JBGMEL010000004">
    <property type="protein sequence ID" value="MFA0790073.1"/>
    <property type="molecule type" value="Genomic_DNA"/>
</dbReference>
<keyword evidence="8" id="KW-1133">Transmembrane helix</keyword>
<evidence type="ECO:0000259" key="11">
    <source>
        <dbReference type="PROSITE" id="PS52015"/>
    </source>
</evidence>
<evidence type="ECO:0000256" key="8">
    <source>
        <dbReference type="ARBA" id="ARBA00022989"/>
    </source>
</evidence>
<dbReference type="PANTHER" id="PTHR33446:SF14">
    <property type="entry name" value="PROTEIN TONB"/>
    <property type="match status" value="1"/>
</dbReference>
<evidence type="ECO:0000313" key="12">
    <source>
        <dbReference type="EMBL" id="MFA0790073.1"/>
    </source>
</evidence>
<comment type="similarity">
    <text evidence="2 10">Belongs to the TonB family.</text>
</comment>
<evidence type="ECO:0000256" key="10">
    <source>
        <dbReference type="RuleBase" id="RU362123"/>
    </source>
</evidence>
<dbReference type="PROSITE" id="PS52015">
    <property type="entry name" value="TONB_CTD"/>
    <property type="match status" value="1"/>
</dbReference>
<dbReference type="InterPro" id="IPR037682">
    <property type="entry name" value="TonB_C"/>
</dbReference>
<evidence type="ECO:0000256" key="4">
    <source>
        <dbReference type="ARBA" id="ARBA00022475"/>
    </source>
</evidence>
<dbReference type="PRINTS" id="PR01374">
    <property type="entry name" value="TONBPROTEIN"/>
</dbReference>
<dbReference type="Gene3D" id="3.30.1150.10">
    <property type="match status" value="1"/>
</dbReference>
<keyword evidence="5 10" id="KW-0997">Cell inner membrane</keyword>
<feature type="domain" description="TonB C-terminal" evidence="11">
    <location>
        <begin position="119"/>
        <end position="216"/>
    </location>
</feature>
<dbReference type="Proteomes" id="UP001569414">
    <property type="component" value="Unassembled WGS sequence"/>
</dbReference>
<dbReference type="InterPro" id="IPR003538">
    <property type="entry name" value="TonB"/>
</dbReference>
<keyword evidence="13" id="KW-1185">Reference proteome</keyword>
<dbReference type="SUPFAM" id="SSF74653">
    <property type="entry name" value="TolA/TonB C-terminal domain"/>
    <property type="match status" value="1"/>
</dbReference>
<dbReference type="InterPro" id="IPR051045">
    <property type="entry name" value="TonB-dependent_transducer"/>
</dbReference>
<keyword evidence="6" id="KW-0812">Transmembrane</keyword>
<keyword evidence="10" id="KW-0735">Signal-anchor</keyword>
<comment type="caution">
    <text evidence="12">The sequence shown here is derived from an EMBL/GenBank/DDBJ whole genome shotgun (WGS) entry which is preliminary data.</text>
</comment>
<keyword evidence="4 10" id="KW-1003">Cell membrane</keyword>
<comment type="function">
    <text evidence="10">Interacts with outer membrane receptor proteins that carry out high-affinity binding and energy dependent uptake into the periplasmic space of specific substrates. It could act to transduce energy from the cytoplasmic membrane to specific energy-requiring processes in the outer membrane, resulting in the release into the periplasm of ligands bound by these outer membrane proteins.</text>
</comment>
<dbReference type="PANTHER" id="PTHR33446">
    <property type="entry name" value="PROTEIN TONB-RELATED"/>
    <property type="match status" value="1"/>
</dbReference>
<gene>
    <name evidence="12" type="ORF">ACCI51_05900</name>
</gene>
<keyword evidence="7 10" id="KW-0653">Protein transport</keyword>
<evidence type="ECO:0000256" key="5">
    <source>
        <dbReference type="ARBA" id="ARBA00022519"/>
    </source>
</evidence>
<proteinExistence type="inferred from homology"/>
<keyword evidence="9" id="KW-0472">Membrane</keyword>